<evidence type="ECO:0000313" key="2">
    <source>
        <dbReference type="EMBL" id="PHJ16786.1"/>
    </source>
</evidence>
<comment type="caution">
    <text evidence="2">The sequence shown here is derived from an EMBL/GenBank/DDBJ whole genome shotgun (WGS) entry which is preliminary data.</text>
</comment>
<keyword evidence="3" id="KW-1185">Reference proteome</keyword>
<feature type="compositionally biased region" description="Basic and acidic residues" evidence="1">
    <location>
        <begin position="241"/>
        <end position="250"/>
    </location>
</feature>
<dbReference type="EMBL" id="MIGC01005592">
    <property type="protein sequence ID" value="PHJ16786.1"/>
    <property type="molecule type" value="Genomic_DNA"/>
</dbReference>
<sequence length="450" mass="47269">MSQLPGGEVQSYGRGETGGEGAERGGAGEGGDTSSHVAVGSGGEAPGESGGGGRRGEGGRGEDGQEGGDKRRREGETETRDEEENEGDDEESDKDEDEDKIGTEGGAKEGDPTAPGVSAPVADLASSDGMTIASNPASEEPSAGAEHMLPGSEQNAERTAGGTAAGEEPATVKSVAAGGAQRKQRVGQSKKKRTSEGHGWPTPRRSRQPLGPQSTSSDSSSSGAEEPSGRARRRQPGFGARVRETARMRSDVQPFSDQLGDPLEVGLTVAEYGVEILRENLPVSAVLQATERLEPRWLDGDLSMQDLPFLAVAERNGVEILTSTKRFKRDVRKLEVGVLESVSRLEGLAVSGEVLPETVAGMTADMKLLRHQADRAHAAAVAIESVELELIRYLQNVFKYKLALQDQADSGAAQESFWRAVNASGYTRSAGDEAEPPPGAVSEPDDGRRK</sequence>
<feature type="compositionally biased region" description="Basic residues" evidence="1">
    <location>
        <begin position="182"/>
        <end position="193"/>
    </location>
</feature>
<protein>
    <submittedName>
        <fullName evidence="2">Uncharacterized protein</fullName>
    </submittedName>
</protein>
<feature type="compositionally biased region" description="Basic and acidic residues" evidence="1">
    <location>
        <begin position="54"/>
        <end position="78"/>
    </location>
</feature>
<name>A0A2C6KK93_9APIC</name>
<proteinExistence type="predicted"/>
<feature type="compositionally biased region" description="Polar residues" evidence="1">
    <location>
        <begin position="128"/>
        <end position="137"/>
    </location>
</feature>
<feature type="region of interest" description="Disordered" evidence="1">
    <location>
        <begin position="427"/>
        <end position="450"/>
    </location>
</feature>
<gene>
    <name evidence="2" type="ORF">CSUI_009397</name>
</gene>
<feature type="compositionally biased region" description="Basic and acidic residues" evidence="1">
    <location>
        <begin position="100"/>
        <end position="111"/>
    </location>
</feature>
<feature type="compositionally biased region" description="Low complexity" evidence="1">
    <location>
        <begin position="157"/>
        <end position="171"/>
    </location>
</feature>
<organism evidence="2 3">
    <name type="scientific">Cystoisospora suis</name>
    <dbReference type="NCBI Taxonomy" id="483139"/>
    <lineage>
        <taxon>Eukaryota</taxon>
        <taxon>Sar</taxon>
        <taxon>Alveolata</taxon>
        <taxon>Apicomplexa</taxon>
        <taxon>Conoidasida</taxon>
        <taxon>Coccidia</taxon>
        <taxon>Eucoccidiorida</taxon>
        <taxon>Eimeriorina</taxon>
        <taxon>Sarcocystidae</taxon>
        <taxon>Cystoisospora</taxon>
    </lineage>
</organism>
<evidence type="ECO:0000256" key="1">
    <source>
        <dbReference type="SAM" id="MobiDB-lite"/>
    </source>
</evidence>
<feature type="compositionally biased region" description="Acidic residues" evidence="1">
    <location>
        <begin position="79"/>
        <end position="99"/>
    </location>
</feature>
<evidence type="ECO:0000313" key="3">
    <source>
        <dbReference type="Proteomes" id="UP000221165"/>
    </source>
</evidence>
<accession>A0A2C6KK93</accession>
<feature type="compositionally biased region" description="Gly residues" evidence="1">
    <location>
        <begin position="40"/>
        <end position="53"/>
    </location>
</feature>
<dbReference type="GeneID" id="94432724"/>
<feature type="region of interest" description="Disordered" evidence="1">
    <location>
        <begin position="1"/>
        <end position="255"/>
    </location>
</feature>
<dbReference type="VEuPathDB" id="ToxoDB:CSUI_009397"/>
<feature type="compositionally biased region" description="Gly residues" evidence="1">
    <location>
        <begin position="15"/>
        <end position="31"/>
    </location>
</feature>
<reference evidence="2 3" key="1">
    <citation type="journal article" date="2017" name="Int. J. Parasitol.">
        <title>The genome of the protozoan parasite Cystoisospora suis and a reverse vaccinology approach to identify vaccine candidates.</title>
        <authorList>
            <person name="Palmieri N."/>
            <person name="Shrestha A."/>
            <person name="Ruttkowski B."/>
            <person name="Beck T."/>
            <person name="Vogl C."/>
            <person name="Tomley F."/>
            <person name="Blake D.P."/>
            <person name="Joachim A."/>
        </authorList>
    </citation>
    <scope>NUCLEOTIDE SEQUENCE [LARGE SCALE GENOMIC DNA]</scope>
    <source>
        <strain evidence="2 3">Wien I</strain>
    </source>
</reference>
<dbReference type="AlphaFoldDB" id="A0A2C6KK93"/>
<dbReference type="Proteomes" id="UP000221165">
    <property type="component" value="Unassembled WGS sequence"/>
</dbReference>
<dbReference type="RefSeq" id="XP_067918511.1">
    <property type="nucleotide sequence ID" value="XM_068069513.1"/>
</dbReference>